<dbReference type="PROSITE" id="PS51186">
    <property type="entry name" value="GNAT"/>
    <property type="match status" value="1"/>
</dbReference>
<proteinExistence type="predicted"/>
<dbReference type="STRING" id="1507870.A0A1V8T8I8"/>
<dbReference type="SUPFAM" id="SSF55729">
    <property type="entry name" value="Acyl-CoA N-acyltransferases (Nat)"/>
    <property type="match status" value="1"/>
</dbReference>
<reference evidence="3" key="1">
    <citation type="submission" date="2017-03" db="EMBL/GenBank/DDBJ databases">
        <title>Genomes of endolithic fungi from Antarctica.</title>
        <authorList>
            <person name="Coleine C."/>
            <person name="Masonjones S."/>
            <person name="Stajich J.E."/>
        </authorList>
    </citation>
    <scope>NUCLEOTIDE SEQUENCE [LARGE SCALE GENOMIC DNA]</scope>
    <source>
        <strain evidence="3">CCFEE 5527</strain>
    </source>
</reference>
<comment type="caution">
    <text evidence="2">The sequence shown here is derived from an EMBL/GenBank/DDBJ whole genome shotgun (WGS) entry which is preliminary data.</text>
</comment>
<dbReference type="EMBL" id="NAJO01000014">
    <property type="protein sequence ID" value="OQO07727.1"/>
    <property type="molecule type" value="Genomic_DNA"/>
</dbReference>
<dbReference type="Gene3D" id="3.40.630.30">
    <property type="match status" value="1"/>
</dbReference>
<dbReference type="InterPro" id="IPR016181">
    <property type="entry name" value="Acyl_CoA_acyltransferase"/>
</dbReference>
<organism evidence="2 3">
    <name type="scientific">Cryoendolithus antarcticus</name>
    <dbReference type="NCBI Taxonomy" id="1507870"/>
    <lineage>
        <taxon>Eukaryota</taxon>
        <taxon>Fungi</taxon>
        <taxon>Dikarya</taxon>
        <taxon>Ascomycota</taxon>
        <taxon>Pezizomycotina</taxon>
        <taxon>Dothideomycetes</taxon>
        <taxon>Dothideomycetidae</taxon>
        <taxon>Cladosporiales</taxon>
        <taxon>Cladosporiaceae</taxon>
        <taxon>Cryoendolithus</taxon>
    </lineage>
</organism>
<feature type="domain" description="N-acetyltransferase" evidence="1">
    <location>
        <begin position="73"/>
        <end position="210"/>
    </location>
</feature>
<dbReference type="OrthoDB" id="410198at2759"/>
<dbReference type="PANTHER" id="PTHR42791:SF14">
    <property type="entry name" value="N-ACETYLTRANSFERASE DOMAIN-CONTAINING PROTEIN"/>
    <property type="match status" value="1"/>
</dbReference>
<name>A0A1V8T8I8_9PEZI</name>
<dbReference type="InterPro" id="IPR000182">
    <property type="entry name" value="GNAT_dom"/>
</dbReference>
<dbReference type="Proteomes" id="UP000192596">
    <property type="component" value="Unassembled WGS sequence"/>
</dbReference>
<protein>
    <recommendedName>
        <fullName evidence="1">N-acetyltransferase domain-containing protein</fullName>
    </recommendedName>
</protein>
<gene>
    <name evidence="2" type="ORF">B0A48_07424</name>
</gene>
<dbReference type="InParanoid" id="A0A1V8T8I8"/>
<evidence type="ECO:0000313" key="3">
    <source>
        <dbReference type="Proteomes" id="UP000192596"/>
    </source>
</evidence>
<dbReference type="GO" id="GO:0016747">
    <property type="term" value="F:acyltransferase activity, transferring groups other than amino-acyl groups"/>
    <property type="evidence" value="ECO:0007669"/>
    <property type="project" value="InterPro"/>
</dbReference>
<sequence>MPLELHPMQESDIPAATRINFAAFGPDLMQILYPHGVTAADLDHSIKENTESFHKHKDSTLFTKVIDTSLPNDEFQQIVGTALWRIYEKPRSEEELDAEAKEAMDHEPAPGADTKCMEAFFGSILKARRTHMKGDPFALLNILTTHPDHHRRGIGAMQLKHGLETVDRLGLPAWLEGSPKGAPLYERFGWQGVGWLDFDEQAWGMKKALPHRLMLRPAKATK</sequence>
<evidence type="ECO:0000313" key="2">
    <source>
        <dbReference type="EMBL" id="OQO07727.1"/>
    </source>
</evidence>
<evidence type="ECO:0000259" key="1">
    <source>
        <dbReference type="PROSITE" id="PS51186"/>
    </source>
</evidence>
<dbReference type="InterPro" id="IPR052523">
    <property type="entry name" value="Trichothecene_AcTrans"/>
</dbReference>
<dbReference type="AlphaFoldDB" id="A0A1V8T8I8"/>
<keyword evidence="3" id="KW-1185">Reference proteome</keyword>
<dbReference type="PANTHER" id="PTHR42791">
    <property type="entry name" value="GNAT FAMILY ACETYLTRANSFERASE"/>
    <property type="match status" value="1"/>
</dbReference>
<accession>A0A1V8T8I8</accession>